<dbReference type="EMBL" id="PXOQ01000019">
    <property type="protein sequence ID" value="PSG86086.1"/>
    <property type="molecule type" value="Genomic_DNA"/>
</dbReference>
<keyword evidence="3" id="KW-1185">Reference proteome</keyword>
<dbReference type="InterPro" id="IPR014710">
    <property type="entry name" value="RmlC-like_jellyroll"/>
</dbReference>
<evidence type="ECO:0000313" key="2">
    <source>
        <dbReference type="EMBL" id="PSG86086.1"/>
    </source>
</evidence>
<evidence type="ECO:0000313" key="3">
    <source>
        <dbReference type="Proteomes" id="UP000238426"/>
    </source>
</evidence>
<dbReference type="InterPro" id="IPR011051">
    <property type="entry name" value="RmlC_Cupin_sf"/>
</dbReference>
<dbReference type="OrthoDB" id="9795513at2"/>
<sequence length="140" mass="15648">MTSTISQCTIHQLPKIEDHRGNISVIEKDILPYAIKRVYYLYDVPSGAKRGGHAHIDQSELLVAVSGSFDVIVNDGQNKKTVTLNKPDQGLLIPKGIWRELENFSSGSVCLVLASDVYLESDYIRDFENFKAHKLNSSLL</sequence>
<name>A0A2T1N4L2_9FLAO</name>
<dbReference type="SUPFAM" id="SSF51182">
    <property type="entry name" value="RmlC-like cupins"/>
    <property type="match status" value="1"/>
</dbReference>
<dbReference type="Gene3D" id="2.60.120.10">
    <property type="entry name" value="Jelly Rolls"/>
    <property type="match status" value="1"/>
</dbReference>
<comment type="caution">
    <text evidence="2">The sequence shown here is derived from an EMBL/GenBank/DDBJ whole genome shotgun (WGS) entry which is preliminary data.</text>
</comment>
<organism evidence="2 3">
    <name type="scientific">Aurantibacter aestuarii</name>
    <dbReference type="NCBI Taxonomy" id="1266046"/>
    <lineage>
        <taxon>Bacteria</taxon>
        <taxon>Pseudomonadati</taxon>
        <taxon>Bacteroidota</taxon>
        <taxon>Flavobacteriia</taxon>
        <taxon>Flavobacteriales</taxon>
        <taxon>Flavobacteriaceae</taxon>
        <taxon>Aurantibacter</taxon>
    </lineage>
</organism>
<reference evidence="2 3" key="1">
    <citation type="submission" date="2018-03" db="EMBL/GenBank/DDBJ databases">
        <title>Mesoflavibacter sp. HG37 and Mesoflavibacter sp. HG96 sp.nov., two marine bacteria isolated from seawater of Western Pacific Ocean.</title>
        <authorList>
            <person name="Cheng H."/>
            <person name="Wu Y.-H."/>
            <person name="Guo L.-L."/>
            <person name="Xu X.-W."/>
        </authorList>
    </citation>
    <scope>NUCLEOTIDE SEQUENCE [LARGE SCALE GENOMIC DNA]</scope>
    <source>
        <strain evidence="2 3">KCTC 32269</strain>
    </source>
</reference>
<dbReference type="Proteomes" id="UP000238426">
    <property type="component" value="Unassembled WGS sequence"/>
</dbReference>
<dbReference type="Pfam" id="PF05523">
    <property type="entry name" value="FdtA"/>
    <property type="match status" value="1"/>
</dbReference>
<dbReference type="CDD" id="cd20292">
    <property type="entry name" value="cupin_QdtA-like"/>
    <property type="match status" value="1"/>
</dbReference>
<dbReference type="InterPro" id="IPR008894">
    <property type="entry name" value="QdtA_cupin_dom"/>
</dbReference>
<evidence type="ECO:0000259" key="1">
    <source>
        <dbReference type="Pfam" id="PF05523"/>
    </source>
</evidence>
<dbReference type="AlphaFoldDB" id="A0A2T1N4L2"/>
<feature type="domain" description="Sugar 3,4-ketoisomerase QdtA cupin" evidence="1">
    <location>
        <begin position="7"/>
        <end position="133"/>
    </location>
</feature>
<protein>
    <recommendedName>
        <fullName evidence="1">Sugar 3,4-ketoisomerase QdtA cupin domain-containing protein</fullName>
    </recommendedName>
</protein>
<proteinExistence type="predicted"/>
<dbReference type="RefSeq" id="WP_106464364.1">
    <property type="nucleotide sequence ID" value="NZ_PXOQ01000019.1"/>
</dbReference>
<accession>A0A2T1N4L2</accession>
<gene>
    <name evidence="2" type="ORF">C7H52_13130</name>
</gene>